<keyword evidence="2" id="KW-1185">Reference proteome</keyword>
<dbReference type="OrthoDB" id="2157530at2759"/>
<dbReference type="AlphaFoldDB" id="A0A136IW74"/>
<accession>A0A136IW74</accession>
<evidence type="ECO:0000313" key="2">
    <source>
        <dbReference type="Proteomes" id="UP000070501"/>
    </source>
</evidence>
<dbReference type="Proteomes" id="UP000070501">
    <property type="component" value="Unassembled WGS sequence"/>
</dbReference>
<organism evidence="1 2">
    <name type="scientific">Microdochium bolleyi</name>
    <dbReference type="NCBI Taxonomy" id="196109"/>
    <lineage>
        <taxon>Eukaryota</taxon>
        <taxon>Fungi</taxon>
        <taxon>Dikarya</taxon>
        <taxon>Ascomycota</taxon>
        <taxon>Pezizomycotina</taxon>
        <taxon>Sordariomycetes</taxon>
        <taxon>Xylariomycetidae</taxon>
        <taxon>Xylariales</taxon>
        <taxon>Microdochiaceae</taxon>
        <taxon>Microdochium</taxon>
    </lineage>
</organism>
<sequence>MATGLVGMVSYKPLSLLNARLGRYPSARNSDMEIEVNSAIGALDVDVSEYLDAANATAKKEKDDISPKLDASKREQDEIKIDAAIQPFVREGMLAELFKHYQWRMLLLATPRRALASKNLTPASQPGLWSELVKVPRHRPIITTPFTALENFMTTSLADRFHPPSFRYKDNPLYLEQVICGHYAGAGIALPKLEYLHDLKLLVMRHANPEVCGVGEEKQQQEQEEDSHDATQMPFKLFDLKRYENPLWTKCMFYGHTTNNGSFAPTFQLVEWSRWEAVLGQDIVLVPLEYTGEGSGGEWQKRIRLRCVVLSNFAGGTGALSKDQQGGAKVENVGRALFVGVVDIEGEGRDDAVDIEAANIDLVGDVIIY</sequence>
<protein>
    <submittedName>
        <fullName evidence="1">Uncharacterized protein</fullName>
    </submittedName>
</protein>
<evidence type="ECO:0000313" key="1">
    <source>
        <dbReference type="EMBL" id="KXJ89019.1"/>
    </source>
</evidence>
<name>A0A136IW74_9PEZI</name>
<reference evidence="2" key="1">
    <citation type="submission" date="2016-02" db="EMBL/GenBank/DDBJ databases">
        <title>Draft genome sequence of Microdochium bolleyi, a fungal endophyte of beachgrass.</title>
        <authorList>
            <consortium name="DOE Joint Genome Institute"/>
            <person name="David A.S."/>
            <person name="May G."/>
            <person name="Haridas S."/>
            <person name="Lim J."/>
            <person name="Wang M."/>
            <person name="Labutti K."/>
            <person name="Lipzen A."/>
            <person name="Barry K."/>
            <person name="Grigoriev I.V."/>
        </authorList>
    </citation>
    <scope>NUCLEOTIDE SEQUENCE [LARGE SCALE GENOMIC DNA]</scope>
    <source>
        <strain evidence="2">J235TASD1</strain>
    </source>
</reference>
<proteinExistence type="predicted"/>
<dbReference type="EMBL" id="KQ964256">
    <property type="protein sequence ID" value="KXJ89019.1"/>
    <property type="molecule type" value="Genomic_DNA"/>
</dbReference>
<gene>
    <name evidence="1" type="ORF">Micbo1qcDRAFT_165794</name>
</gene>
<dbReference type="InParanoid" id="A0A136IW74"/>